<evidence type="ECO:0000313" key="13">
    <source>
        <dbReference type="Proteomes" id="UP000313645"/>
    </source>
</evidence>
<dbReference type="Pfam" id="PF02922">
    <property type="entry name" value="CBM_48"/>
    <property type="match status" value="1"/>
</dbReference>
<dbReference type="InterPro" id="IPR037439">
    <property type="entry name" value="Branching_enzy"/>
</dbReference>
<dbReference type="InterPro" id="IPR044143">
    <property type="entry name" value="GlgB_N_E_set_prok"/>
</dbReference>
<dbReference type="InterPro" id="IPR006047">
    <property type="entry name" value="GH13_cat_dom"/>
</dbReference>
<proteinExistence type="inferred from homology"/>
<reference evidence="12 13" key="1">
    <citation type="submission" date="2019-02" db="EMBL/GenBank/DDBJ databases">
        <title>Marinobacter halodurans sp. nov., a marine bacterium isolated from sea tidal flat.</title>
        <authorList>
            <person name="Yoo Y."/>
            <person name="Lee D.W."/>
            <person name="Kim B.S."/>
            <person name="Kim J.-J."/>
        </authorList>
    </citation>
    <scope>NUCLEOTIDE SEQUENCE [LARGE SCALE GENOMIC DNA]</scope>
    <source>
        <strain evidence="12 13">YJ-S3-2</strain>
    </source>
</reference>
<dbReference type="CDD" id="cd11322">
    <property type="entry name" value="AmyAc_Glg_BE"/>
    <property type="match status" value="1"/>
</dbReference>
<feature type="domain" description="Glycosyl hydrolase family 13 catalytic" evidence="11">
    <location>
        <begin position="161"/>
        <end position="503"/>
    </location>
</feature>
<dbReference type="Gene3D" id="3.20.20.80">
    <property type="entry name" value="Glycosidases"/>
    <property type="match status" value="1"/>
</dbReference>
<keyword evidence="6 10" id="KW-0328">Glycosyltransferase</keyword>
<evidence type="ECO:0000256" key="1">
    <source>
        <dbReference type="ARBA" id="ARBA00000826"/>
    </source>
</evidence>
<dbReference type="InterPro" id="IPR006048">
    <property type="entry name" value="A-amylase/branching_C"/>
</dbReference>
<dbReference type="EMBL" id="SJDL01000001">
    <property type="protein sequence ID" value="TBW59518.1"/>
    <property type="molecule type" value="Genomic_DNA"/>
</dbReference>
<dbReference type="SUPFAM" id="SSF81296">
    <property type="entry name" value="E set domains"/>
    <property type="match status" value="1"/>
</dbReference>
<comment type="function">
    <text evidence="2 10">Catalyzes the formation of the alpha-1,6-glucosidic linkages in glycogen by scission of a 1,4-alpha-linked oligosaccharide from growing alpha-1,4-glucan chains and the subsequent attachment of the oligosaccharide to the alpha-1,6 position.</text>
</comment>
<evidence type="ECO:0000256" key="10">
    <source>
        <dbReference type="HAMAP-Rule" id="MF_00685"/>
    </source>
</evidence>
<comment type="pathway">
    <text evidence="3 10">Glycan biosynthesis; glycogen biosynthesis.</text>
</comment>
<dbReference type="InterPro" id="IPR013780">
    <property type="entry name" value="Glyco_hydro_b"/>
</dbReference>
<dbReference type="RefSeq" id="WP_131478040.1">
    <property type="nucleotide sequence ID" value="NZ_SJDL01000001.1"/>
</dbReference>
<dbReference type="NCBIfam" id="TIGR01515">
    <property type="entry name" value="branching_enzym"/>
    <property type="match status" value="1"/>
</dbReference>
<dbReference type="GO" id="GO:0003844">
    <property type="term" value="F:1,4-alpha-glucan branching enzyme activity"/>
    <property type="evidence" value="ECO:0007669"/>
    <property type="project" value="UniProtKB-EC"/>
</dbReference>
<feature type="active site" description="Proton donor" evidence="10">
    <location>
        <position position="371"/>
    </location>
</feature>
<dbReference type="SUPFAM" id="SSF51445">
    <property type="entry name" value="(Trans)glycosidases"/>
    <property type="match status" value="1"/>
</dbReference>
<dbReference type="SMART" id="SM00642">
    <property type="entry name" value="Aamy"/>
    <property type="match status" value="1"/>
</dbReference>
<evidence type="ECO:0000256" key="4">
    <source>
        <dbReference type="ARBA" id="ARBA00009000"/>
    </source>
</evidence>
<dbReference type="Gene3D" id="2.60.40.1180">
    <property type="entry name" value="Golgi alpha-mannosidase II"/>
    <property type="match status" value="1"/>
</dbReference>
<dbReference type="NCBIfam" id="NF003811">
    <property type="entry name" value="PRK05402.1"/>
    <property type="match status" value="1"/>
</dbReference>
<keyword evidence="13" id="KW-1185">Reference proteome</keyword>
<keyword evidence="7 10" id="KW-0808">Transferase</keyword>
<dbReference type="EC" id="2.4.1.18" evidence="10"/>
<evidence type="ECO:0000259" key="11">
    <source>
        <dbReference type="SMART" id="SM00642"/>
    </source>
</evidence>
<keyword evidence="9 10" id="KW-0119">Carbohydrate metabolism</keyword>
<keyword evidence="8 10" id="KW-0320">Glycogen biosynthesis</keyword>
<organism evidence="12 13">
    <name type="scientific">Marinobacter halodurans</name>
    <dbReference type="NCBI Taxonomy" id="2528979"/>
    <lineage>
        <taxon>Bacteria</taxon>
        <taxon>Pseudomonadati</taxon>
        <taxon>Pseudomonadota</taxon>
        <taxon>Gammaproteobacteria</taxon>
        <taxon>Pseudomonadales</taxon>
        <taxon>Marinobacteraceae</taxon>
        <taxon>Marinobacter</taxon>
    </lineage>
</organism>
<gene>
    <name evidence="10 12" type="primary">glgB</name>
    <name evidence="12" type="ORF">EZI54_00765</name>
</gene>
<comment type="caution">
    <text evidence="12">The sequence shown here is derived from an EMBL/GenBank/DDBJ whole genome shotgun (WGS) entry which is preliminary data.</text>
</comment>
<dbReference type="InterPro" id="IPR006407">
    <property type="entry name" value="GlgB"/>
</dbReference>
<dbReference type="SUPFAM" id="SSF51011">
    <property type="entry name" value="Glycosyl hydrolase domain"/>
    <property type="match status" value="1"/>
</dbReference>
<dbReference type="HAMAP" id="MF_00685">
    <property type="entry name" value="GlgB"/>
    <property type="match status" value="1"/>
</dbReference>
<accession>A0ABY1ZUF0</accession>
<name>A0ABY1ZUF0_9GAMM</name>
<dbReference type="InterPro" id="IPR017853">
    <property type="entry name" value="GH"/>
</dbReference>
<evidence type="ECO:0000256" key="9">
    <source>
        <dbReference type="ARBA" id="ARBA00023277"/>
    </source>
</evidence>
<keyword evidence="5 10" id="KW-0321">Glycogen metabolism</keyword>
<dbReference type="InterPro" id="IPR004193">
    <property type="entry name" value="Glyco_hydro_13_N"/>
</dbReference>
<comment type="subunit">
    <text evidence="10">Monomer.</text>
</comment>
<dbReference type="NCBIfam" id="NF008967">
    <property type="entry name" value="PRK12313.1"/>
    <property type="match status" value="1"/>
</dbReference>
<dbReference type="InterPro" id="IPR013783">
    <property type="entry name" value="Ig-like_fold"/>
</dbReference>
<protein>
    <recommendedName>
        <fullName evidence="10">1,4-alpha-glucan branching enzyme GlgB</fullName>
        <ecNumber evidence="10">2.4.1.18</ecNumber>
    </recommendedName>
    <alternativeName>
        <fullName evidence="10">1,4-alpha-D-glucan:1,4-alpha-D-glucan 6-glucosyl-transferase</fullName>
    </alternativeName>
    <alternativeName>
        <fullName evidence="10">Alpha-(1-&gt;4)-glucan branching enzyme</fullName>
    </alternativeName>
    <alternativeName>
        <fullName evidence="10">Glycogen branching enzyme</fullName>
        <shortName evidence="10">BE</shortName>
    </alternativeName>
</protein>
<dbReference type="PANTHER" id="PTHR43651">
    <property type="entry name" value="1,4-ALPHA-GLUCAN-BRANCHING ENZYME"/>
    <property type="match status" value="1"/>
</dbReference>
<dbReference type="Gene3D" id="2.60.40.10">
    <property type="entry name" value="Immunoglobulins"/>
    <property type="match status" value="1"/>
</dbReference>
<dbReference type="Pfam" id="PF02806">
    <property type="entry name" value="Alpha-amylase_C"/>
    <property type="match status" value="1"/>
</dbReference>
<comment type="catalytic activity">
    <reaction evidence="1 10">
        <text>Transfers a segment of a (1-&gt;4)-alpha-D-glucan chain to a primary hydroxy group in a similar glucan chain.</text>
        <dbReference type="EC" id="2.4.1.18"/>
    </reaction>
</comment>
<comment type="similarity">
    <text evidence="4 10">Belongs to the glycosyl hydrolase 13 family. GlgB subfamily.</text>
</comment>
<dbReference type="CDD" id="cd02855">
    <property type="entry name" value="E_set_GBE_prok_N"/>
    <property type="match status" value="1"/>
</dbReference>
<evidence type="ECO:0000256" key="3">
    <source>
        <dbReference type="ARBA" id="ARBA00004964"/>
    </source>
</evidence>
<dbReference type="InterPro" id="IPR014756">
    <property type="entry name" value="Ig_E-set"/>
</dbReference>
<dbReference type="Proteomes" id="UP000313645">
    <property type="component" value="Unassembled WGS sequence"/>
</dbReference>
<evidence type="ECO:0000256" key="8">
    <source>
        <dbReference type="ARBA" id="ARBA00023056"/>
    </source>
</evidence>
<dbReference type="PANTHER" id="PTHR43651:SF3">
    <property type="entry name" value="1,4-ALPHA-GLUCAN-BRANCHING ENZYME"/>
    <property type="match status" value="1"/>
</dbReference>
<feature type="active site" description="Nucleophile" evidence="10">
    <location>
        <position position="318"/>
    </location>
</feature>
<sequence>MIAENHTATQSLTLSRESLQAFAEGRTWQVQSLLGAHSRMVEGQPMIRFSVWAPHAKAVSVVGDFNGWQQATDPLTPIGDSGIWCAVSAAATPGQRYKFAITGADGETTLRADPCGLLFEMRPANASVISDEDRPYRWQDHDWLAQRDRIDWQRAPLAIYEVHAGSWRRHFNGHWYTYRELAYALVPYVRSLGFTHIELMPLNEYPLDESWGYQSTGYFAPTSRYGSPDDLRFLVDYCHQSGLGVILDWVPGHFPTDRHALALFDGAPLYEQGDPVHQLHPQWGTLNFDYSRPQVRDFLVSSALHWLSDFHMDGLRVDAVASMLYLDFSRGPGQWHPNREGGNENLDAIVFLRTLNEQCQRRHPGALIIAEDSTDWSGVTYPVDDGGLGFQFKWNLGWMNDTLRYLALDPVYRSFHHNLLTFGLLYAFSEHFVLPLSHDEVVHEKASLVSKMPGDTWQKLANLRLLFLFMYGYPGAKLLFMGNEFAQTAEWNALDELDWQALRHGEGQGVRNLVRDLNDLYRRSPPLWPNDRTSHSFQWLDCHDNRHSVVSFVRQDATEHLVFVLNFTPVPRQNYRISMPSMARYAECLNTDSHHYGGSNLGNPLPLTPQPVPWMGLPQSVTLTLPPLGGVVLKPLRDHHPTDADENSADHL</sequence>
<evidence type="ECO:0000256" key="2">
    <source>
        <dbReference type="ARBA" id="ARBA00002953"/>
    </source>
</evidence>
<dbReference type="Pfam" id="PF00128">
    <property type="entry name" value="Alpha-amylase"/>
    <property type="match status" value="1"/>
</dbReference>
<evidence type="ECO:0000256" key="5">
    <source>
        <dbReference type="ARBA" id="ARBA00022600"/>
    </source>
</evidence>
<evidence type="ECO:0000256" key="7">
    <source>
        <dbReference type="ARBA" id="ARBA00022679"/>
    </source>
</evidence>
<evidence type="ECO:0000256" key="6">
    <source>
        <dbReference type="ARBA" id="ARBA00022676"/>
    </source>
</evidence>
<dbReference type="PIRSF" id="PIRSF000463">
    <property type="entry name" value="GlgB"/>
    <property type="match status" value="1"/>
</dbReference>
<evidence type="ECO:0000313" key="12">
    <source>
        <dbReference type="EMBL" id="TBW59518.1"/>
    </source>
</evidence>